<dbReference type="SUPFAM" id="SSF63829">
    <property type="entry name" value="Calcium-dependent phosphotriesterase"/>
    <property type="match status" value="1"/>
</dbReference>
<keyword evidence="1" id="KW-0732">Signal</keyword>
<dbReference type="InterPro" id="IPR052998">
    <property type="entry name" value="Hetero-Diels-Alderase-like"/>
</dbReference>
<gene>
    <name evidence="2" type="ORF">IFR04_012139</name>
</gene>
<sequence length="337" mass="35704">MKSFSLLNILAATMISKTALSSPLLARHSFVDINSTVTTIFQFPSPATLENLAVRENGEILVTSGQSPSLYQVSPDPGNVPILVTQIPGVSSIQGIVELEPDIFYVLTQNITGLVVIPSTIALWRVDLRQLAVTGDRVVLQPAAIQLVTRIPAGILFNGMCRLSPSDSSNLLISDSMSATITKIDVHTGIYETVISDPLMEYLPTGLTVGVNGIHVHGTNLFFTNYNRAIFARIPISLQTGAATGHAQVVVNGTAGDDFILSEDGNKAYLALWGRNEIAEVDIPGRVAKVVATSSALEASSAVAWGRRLTDRTSLYVSAGNSGVGTAMSGTVARVDL</sequence>
<protein>
    <submittedName>
        <fullName evidence="2">Uncharacterized protein</fullName>
    </submittedName>
</protein>
<dbReference type="PANTHER" id="PTHR42060">
    <property type="entry name" value="NHL REPEAT-CONTAINING PROTEIN-RELATED"/>
    <property type="match status" value="1"/>
</dbReference>
<keyword evidence="3" id="KW-1185">Reference proteome</keyword>
<dbReference type="Gene3D" id="2.120.10.30">
    <property type="entry name" value="TolB, C-terminal domain"/>
    <property type="match status" value="1"/>
</dbReference>
<evidence type="ECO:0000313" key="2">
    <source>
        <dbReference type="EMBL" id="KAG4414705.1"/>
    </source>
</evidence>
<proteinExistence type="predicted"/>
<name>A0A8H7T4R6_9HELO</name>
<evidence type="ECO:0000256" key="1">
    <source>
        <dbReference type="SAM" id="SignalP"/>
    </source>
</evidence>
<evidence type="ECO:0000313" key="3">
    <source>
        <dbReference type="Proteomes" id="UP000664132"/>
    </source>
</evidence>
<accession>A0A8H7T4R6</accession>
<organism evidence="2 3">
    <name type="scientific">Cadophora malorum</name>
    <dbReference type="NCBI Taxonomy" id="108018"/>
    <lineage>
        <taxon>Eukaryota</taxon>
        <taxon>Fungi</taxon>
        <taxon>Dikarya</taxon>
        <taxon>Ascomycota</taxon>
        <taxon>Pezizomycotina</taxon>
        <taxon>Leotiomycetes</taxon>
        <taxon>Helotiales</taxon>
        <taxon>Ploettnerulaceae</taxon>
        <taxon>Cadophora</taxon>
    </lineage>
</organism>
<dbReference type="PANTHER" id="PTHR42060:SF1">
    <property type="entry name" value="NHL REPEAT-CONTAINING PROTEIN"/>
    <property type="match status" value="1"/>
</dbReference>
<dbReference type="OrthoDB" id="9977941at2759"/>
<dbReference type="AlphaFoldDB" id="A0A8H7T4R6"/>
<dbReference type="EMBL" id="JAFJYH010000252">
    <property type="protein sequence ID" value="KAG4414705.1"/>
    <property type="molecule type" value="Genomic_DNA"/>
</dbReference>
<comment type="caution">
    <text evidence="2">The sequence shown here is derived from an EMBL/GenBank/DDBJ whole genome shotgun (WGS) entry which is preliminary data.</text>
</comment>
<reference evidence="2" key="1">
    <citation type="submission" date="2021-02" db="EMBL/GenBank/DDBJ databases">
        <title>Genome sequence Cadophora malorum strain M34.</title>
        <authorList>
            <person name="Stefanovic E."/>
            <person name="Vu D."/>
            <person name="Scully C."/>
            <person name="Dijksterhuis J."/>
            <person name="Roader J."/>
            <person name="Houbraken J."/>
        </authorList>
    </citation>
    <scope>NUCLEOTIDE SEQUENCE</scope>
    <source>
        <strain evidence="2">M34</strain>
    </source>
</reference>
<feature type="chain" id="PRO_5034448119" evidence="1">
    <location>
        <begin position="22"/>
        <end position="337"/>
    </location>
</feature>
<feature type="signal peptide" evidence="1">
    <location>
        <begin position="1"/>
        <end position="21"/>
    </location>
</feature>
<dbReference type="InterPro" id="IPR011042">
    <property type="entry name" value="6-blade_b-propeller_TolB-like"/>
</dbReference>
<dbReference type="Proteomes" id="UP000664132">
    <property type="component" value="Unassembled WGS sequence"/>
</dbReference>